<dbReference type="InterPro" id="IPR001752">
    <property type="entry name" value="Kinesin_motor_dom"/>
</dbReference>
<comment type="subcellular location">
    <subcellularLocation>
        <location evidence="1">Cytoplasm</location>
        <location evidence="1">Cytoskeleton</location>
    </subcellularLocation>
</comment>
<gene>
    <name evidence="12" type="ORF">GEV33_006732</name>
</gene>
<dbReference type="GO" id="GO:0007018">
    <property type="term" value="P:microtubule-based movement"/>
    <property type="evidence" value="ECO:0007669"/>
    <property type="project" value="InterPro"/>
</dbReference>
<keyword evidence="6 8" id="KW-0505">Motor protein</keyword>
<dbReference type="Pfam" id="PF00225">
    <property type="entry name" value="Kinesin"/>
    <property type="match status" value="1"/>
</dbReference>
<organism evidence="12 13">
    <name type="scientific">Tenebrio molitor</name>
    <name type="common">Yellow mealworm beetle</name>
    <dbReference type="NCBI Taxonomy" id="7067"/>
    <lineage>
        <taxon>Eukaryota</taxon>
        <taxon>Metazoa</taxon>
        <taxon>Ecdysozoa</taxon>
        <taxon>Arthropoda</taxon>
        <taxon>Hexapoda</taxon>
        <taxon>Insecta</taxon>
        <taxon>Pterygota</taxon>
        <taxon>Neoptera</taxon>
        <taxon>Endopterygota</taxon>
        <taxon>Coleoptera</taxon>
        <taxon>Polyphaga</taxon>
        <taxon>Cucujiformia</taxon>
        <taxon>Tenebrionidae</taxon>
        <taxon>Tenebrio</taxon>
    </lineage>
</organism>
<dbReference type="Gene3D" id="3.40.850.10">
    <property type="entry name" value="Kinesin motor domain"/>
    <property type="match status" value="1"/>
</dbReference>
<evidence type="ECO:0000256" key="10">
    <source>
        <dbReference type="SAM" id="Coils"/>
    </source>
</evidence>
<dbReference type="GO" id="GO:0005874">
    <property type="term" value="C:microtubule"/>
    <property type="evidence" value="ECO:0007669"/>
    <property type="project" value="UniProtKB-KW"/>
</dbReference>
<dbReference type="GO" id="GO:0008017">
    <property type="term" value="F:microtubule binding"/>
    <property type="evidence" value="ECO:0007669"/>
    <property type="project" value="InterPro"/>
</dbReference>
<keyword evidence="7" id="KW-0206">Cytoskeleton</keyword>
<dbReference type="AlphaFoldDB" id="A0A8J6HJZ2"/>
<dbReference type="InterPro" id="IPR027640">
    <property type="entry name" value="Kinesin-like_fam"/>
</dbReference>
<keyword evidence="13" id="KW-1185">Reference proteome</keyword>
<protein>
    <recommendedName>
        <fullName evidence="9">Kinesin-like protein</fullName>
    </recommendedName>
</protein>
<dbReference type="PANTHER" id="PTHR47972">
    <property type="entry name" value="KINESIN-LIKE PROTEIN KLP-3"/>
    <property type="match status" value="1"/>
</dbReference>
<feature type="domain" description="Kinesin motor" evidence="11">
    <location>
        <begin position="411"/>
        <end position="740"/>
    </location>
</feature>
<sequence>MRWQENVEQTLTEKKKCIQCITEANHPYPCRGENRSWTVQYRTAACGLFLKQRSTRPEFRPNHFEEWDQISYLYINDAKSFFDVPREKLSPKPLRPRQDNLKVVKGFRSHGVHNILCATENLLAYTMDPTKIAKSYLKPPSKILKSGSIPKLLPVIIENKSSGSCDVKDQAKNAAVSQKNTNKVFPRRRSKSATDLRLLGTIKPTLTIERTVKPLEKSAPLRIGQKRPITQKNEEPNKPKVARVKIPDWDYKSRFQELQKKYHTLQDEHKQIKTQVSNLPILEEEVKALRESNKINQDQLELLIKKEQKLIEEKIEVLQENNTLKNELSKSVKDYHMLKNLHEAIENENKENLSRLKSLQEALNASELAVMCLKEKCASLDFATQQLKRDLEEHENLRRSLHNTIQDMKGNIRVFCRVRPPIDNEEIEKQQCSIFFPSETTLEIRKSRESVSVTGGKNMDLKQEFNFDKVFPPEANQTEVFEELSQLVQSALDGYHVCVFAYGQTGSGKTYTMQGSAHDHGMIPRTIDLIFDKIDKLAIGDWTYTVMASFLEIYNENVKDLLSPNSTHNYELRYNEGRGVTVTNLQIVHIASAAELKTLMEEAHKNRAVAATDFNEHSSRSHAVTKIHLEGYHKNSKTKYAGSVNLVDLAGSESAKTSAAERLNETKSINKSLSTLGSVMLALHNKDSHVPYRNSKLTFLLQSCLGGNSKTLMFVNISPFEECFYESINSLRFAAKVKDIKINAKRNKTYGMMTPLQTKH</sequence>
<evidence type="ECO:0000313" key="12">
    <source>
        <dbReference type="EMBL" id="KAH0816059.1"/>
    </source>
</evidence>
<keyword evidence="10" id="KW-0175">Coiled coil</keyword>
<evidence type="ECO:0000313" key="13">
    <source>
        <dbReference type="Proteomes" id="UP000719412"/>
    </source>
</evidence>
<evidence type="ECO:0000256" key="3">
    <source>
        <dbReference type="ARBA" id="ARBA00022701"/>
    </source>
</evidence>
<comment type="caution">
    <text evidence="12">The sequence shown here is derived from an EMBL/GenBank/DDBJ whole genome shotgun (WGS) entry which is preliminary data.</text>
</comment>
<evidence type="ECO:0000256" key="4">
    <source>
        <dbReference type="ARBA" id="ARBA00022741"/>
    </source>
</evidence>
<evidence type="ECO:0000256" key="6">
    <source>
        <dbReference type="ARBA" id="ARBA00023175"/>
    </source>
</evidence>
<keyword evidence="4 8" id="KW-0547">Nucleotide-binding</keyword>
<reference evidence="12" key="2">
    <citation type="submission" date="2021-08" db="EMBL/GenBank/DDBJ databases">
        <authorList>
            <person name="Eriksson T."/>
        </authorList>
    </citation>
    <scope>NUCLEOTIDE SEQUENCE</scope>
    <source>
        <strain evidence="12">Stoneville</strain>
        <tissue evidence="12">Whole head</tissue>
    </source>
</reference>
<evidence type="ECO:0000256" key="1">
    <source>
        <dbReference type="ARBA" id="ARBA00004245"/>
    </source>
</evidence>
<evidence type="ECO:0000256" key="8">
    <source>
        <dbReference type="PROSITE-ProRule" id="PRU00283"/>
    </source>
</evidence>
<dbReference type="PROSITE" id="PS00411">
    <property type="entry name" value="KINESIN_MOTOR_1"/>
    <property type="match status" value="1"/>
</dbReference>
<evidence type="ECO:0000256" key="2">
    <source>
        <dbReference type="ARBA" id="ARBA00010899"/>
    </source>
</evidence>
<dbReference type="InterPro" id="IPR036961">
    <property type="entry name" value="Kinesin_motor_dom_sf"/>
</dbReference>
<dbReference type="PANTHER" id="PTHR47972:SF45">
    <property type="entry name" value="PROTEIN CLARET SEGREGATIONAL"/>
    <property type="match status" value="1"/>
</dbReference>
<dbReference type="InterPro" id="IPR019821">
    <property type="entry name" value="Kinesin_motor_CS"/>
</dbReference>
<evidence type="ECO:0000256" key="7">
    <source>
        <dbReference type="ARBA" id="ARBA00023212"/>
    </source>
</evidence>
<dbReference type="PROSITE" id="PS50067">
    <property type="entry name" value="KINESIN_MOTOR_2"/>
    <property type="match status" value="1"/>
</dbReference>
<feature type="binding site" evidence="8">
    <location>
        <begin position="503"/>
        <end position="510"/>
    </location>
    <ligand>
        <name>ATP</name>
        <dbReference type="ChEBI" id="CHEBI:30616"/>
    </ligand>
</feature>
<dbReference type="Proteomes" id="UP000719412">
    <property type="component" value="Unassembled WGS sequence"/>
</dbReference>
<dbReference type="PRINTS" id="PR00380">
    <property type="entry name" value="KINESINHEAVY"/>
</dbReference>
<keyword evidence="7" id="KW-0963">Cytoplasm</keyword>
<dbReference type="GO" id="GO:0005524">
    <property type="term" value="F:ATP binding"/>
    <property type="evidence" value="ECO:0007669"/>
    <property type="project" value="UniProtKB-UniRule"/>
</dbReference>
<proteinExistence type="inferred from homology"/>
<dbReference type="InterPro" id="IPR027417">
    <property type="entry name" value="P-loop_NTPase"/>
</dbReference>
<dbReference type="GO" id="GO:0003777">
    <property type="term" value="F:microtubule motor activity"/>
    <property type="evidence" value="ECO:0007669"/>
    <property type="project" value="InterPro"/>
</dbReference>
<dbReference type="SMART" id="SM00129">
    <property type="entry name" value="KISc"/>
    <property type="match status" value="1"/>
</dbReference>
<keyword evidence="5 8" id="KW-0067">ATP-binding</keyword>
<name>A0A8J6HJZ2_TENMO</name>
<reference evidence="12" key="1">
    <citation type="journal article" date="2020" name="J Insects Food Feed">
        <title>The yellow mealworm (Tenebrio molitor) genome: a resource for the emerging insects as food and feed industry.</title>
        <authorList>
            <person name="Eriksson T."/>
            <person name="Andere A."/>
            <person name="Kelstrup H."/>
            <person name="Emery V."/>
            <person name="Picard C."/>
        </authorList>
    </citation>
    <scope>NUCLEOTIDE SEQUENCE</scope>
    <source>
        <strain evidence="12">Stoneville</strain>
        <tissue evidence="12">Whole head</tissue>
    </source>
</reference>
<evidence type="ECO:0000259" key="11">
    <source>
        <dbReference type="PROSITE" id="PS50067"/>
    </source>
</evidence>
<evidence type="ECO:0000256" key="9">
    <source>
        <dbReference type="RuleBase" id="RU000394"/>
    </source>
</evidence>
<feature type="coiled-coil region" evidence="10">
    <location>
        <begin position="307"/>
        <end position="411"/>
    </location>
</feature>
<keyword evidence="3 9" id="KW-0493">Microtubule</keyword>
<accession>A0A8J6HJZ2</accession>
<dbReference type="EMBL" id="JABDTM020022138">
    <property type="protein sequence ID" value="KAH0816059.1"/>
    <property type="molecule type" value="Genomic_DNA"/>
</dbReference>
<comment type="similarity">
    <text evidence="2">Belongs to the TRAFAC class myosin-kinesin ATPase superfamily. Kinesin family. KIN-14 subfamily.</text>
</comment>
<evidence type="ECO:0000256" key="5">
    <source>
        <dbReference type="ARBA" id="ARBA00022840"/>
    </source>
</evidence>
<dbReference type="SUPFAM" id="SSF52540">
    <property type="entry name" value="P-loop containing nucleoside triphosphate hydrolases"/>
    <property type="match status" value="1"/>
</dbReference>